<feature type="domain" description="GmrSD restriction endonucleases N-terminal" evidence="1">
    <location>
        <begin position="24"/>
        <end position="185"/>
    </location>
</feature>
<reference evidence="3" key="1">
    <citation type="submission" date="2016-10" db="EMBL/GenBank/DDBJ databases">
        <authorList>
            <person name="Varghese N."/>
            <person name="Submissions S."/>
        </authorList>
    </citation>
    <scope>NUCLEOTIDE SEQUENCE [LARGE SCALE GENOMIC DNA]</scope>
    <source>
        <strain evidence="3">LMG 26383,CCUG 61248,R- 45681</strain>
    </source>
</reference>
<sequence length="364" mass="42015">MSLEAEIKQSARKIATDSYEMSVGELMNVYRDGELIVSPEFQRLFRWSRSQKSHLIESLLIGVPIPSIFVFELEDGIWELIDGLQRVSTILEFAGLLRKEDGDLYDPSVLEGTRYLPSLQGATWEKSKSGNGIGSTHQIAIKRSRISLQILRKASDEKAKYDLFQRLNSHGSTATAQELRNCILFMLNKGMFRRMKQLAYDDRFINIMKPSDRLTENQAMLDYLTRYLVFIHVDYNKAWDIEEFLDNGLVELSEESEEDIGDMLDTFEETLDLFSRIGEDNALRRFKDGRFQGKVGQAAFETIFLGVAQNISSIQKKKDKKTYVLNRIRNLWPRADVMDFTRAGLRGTDRIQKTIPFGKDWFSK</sequence>
<evidence type="ECO:0000313" key="2">
    <source>
        <dbReference type="EMBL" id="SEL71233.1"/>
    </source>
</evidence>
<dbReference type="PANTHER" id="PTHR39639">
    <property type="entry name" value="CHROMOSOME 16, WHOLE GENOME SHOTGUN SEQUENCE"/>
    <property type="match status" value="1"/>
</dbReference>
<dbReference type="RefSeq" id="WP_091836170.1">
    <property type="nucleotide sequence ID" value="NZ_FOAN01000005.1"/>
</dbReference>
<protein>
    <recommendedName>
        <fullName evidence="1">GmrSD restriction endonucleases N-terminal domain-containing protein</fullName>
    </recommendedName>
</protein>
<keyword evidence="3" id="KW-1185">Reference proteome</keyword>
<dbReference type="STRING" id="1036779.SAMN04515666_10537"/>
<evidence type="ECO:0000313" key="3">
    <source>
        <dbReference type="Proteomes" id="UP000199664"/>
    </source>
</evidence>
<dbReference type="OrthoDB" id="9787127at2"/>
<dbReference type="AlphaFoldDB" id="A0A1H7SFI2"/>
<dbReference type="Proteomes" id="UP000199664">
    <property type="component" value="Unassembled WGS sequence"/>
</dbReference>
<dbReference type="InterPro" id="IPR004919">
    <property type="entry name" value="GmrSD_N"/>
</dbReference>
<gene>
    <name evidence="2" type="ORF">SAMN04515666_10537</name>
</gene>
<proteinExistence type="predicted"/>
<dbReference type="PANTHER" id="PTHR39639:SF1">
    <property type="entry name" value="DUF262 DOMAIN-CONTAINING PROTEIN"/>
    <property type="match status" value="1"/>
</dbReference>
<accession>A0A1H7SFI2</accession>
<dbReference type="Pfam" id="PF03235">
    <property type="entry name" value="GmrSD_N"/>
    <property type="match status" value="1"/>
</dbReference>
<name>A0A1H7SFI2_9HYPH</name>
<organism evidence="2 3">
    <name type="scientific">Bosea lupini</name>
    <dbReference type="NCBI Taxonomy" id="1036779"/>
    <lineage>
        <taxon>Bacteria</taxon>
        <taxon>Pseudomonadati</taxon>
        <taxon>Pseudomonadota</taxon>
        <taxon>Alphaproteobacteria</taxon>
        <taxon>Hyphomicrobiales</taxon>
        <taxon>Boseaceae</taxon>
        <taxon>Bosea</taxon>
    </lineage>
</organism>
<dbReference type="EMBL" id="FOAN01000005">
    <property type="protein sequence ID" value="SEL71233.1"/>
    <property type="molecule type" value="Genomic_DNA"/>
</dbReference>
<evidence type="ECO:0000259" key="1">
    <source>
        <dbReference type="Pfam" id="PF03235"/>
    </source>
</evidence>